<sequence>MLCNRFRPRQKIPLLALLFSAMALLAGCSSVQVDDYAEQTPKLDIFKFFAGTTYAQGQFQNRSGQVLRRFSVQMEGVVDGDKLVLDEHFIYDNGEKQRRIWRITDLGDGNYRGEADDVIGAAVGRSAGNALQWQYVLDLPYKNDTIAVNFNDWMWLQNEQSMFNRAKVSKFGFTVGEVTLFFSKQPLP</sequence>
<dbReference type="RefSeq" id="WP_208148341.1">
    <property type="nucleotide sequence ID" value="NZ_JAGETV010000006.1"/>
</dbReference>
<proteinExistence type="predicted"/>
<dbReference type="InterPro" id="IPR024409">
    <property type="entry name" value="DUF3833"/>
</dbReference>
<gene>
    <name evidence="2" type="ORF">J3998_04825</name>
</gene>
<dbReference type="EMBL" id="JAGETV010000006">
    <property type="protein sequence ID" value="MBO1926892.1"/>
    <property type="molecule type" value="Genomic_DNA"/>
</dbReference>
<dbReference type="PROSITE" id="PS51257">
    <property type="entry name" value="PROKAR_LIPOPROTEIN"/>
    <property type="match status" value="1"/>
</dbReference>
<evidence type="ECO:0000313" key="3">
    <source>
        <dbReference type="Proteomes" id="UP000664835"/>
    </source>
</evidence>
<accession>A0ABS3Q3J1</accession>
<keyword evidence="1" id="KW-0732">Signal</keyword>
<reference evidence="2 3" key="1">
    <citation type="submission" date="2021-03" db="EMBL/GenBank/DDBJ databases">
        <title>Thiomicrorhabdus sp.nov.,novel sulfur-oxidizing bacteria isolated from coastal sediment.</title>
        <authorList>
            <person name="Liu X."/>
        </authorList>
    </citation>
    <scope>NUCLEOTIDE SEQUENCE [LARGE SCALE GENOMIC DNA]</scope>
    <source>
        <strain evidence="2 3">6S2-11</strain>
    </source>
</reference>
<feature type="chain" id="PRO_5045323548" evidence="1">
    <location>
        <begin position="27"/>
        <end position="188"/>
    </location>
</feature>
<feature type="signal peptide" evidence="1">
    <location>
        <begin position="1"/>
        <end position="26"/>
    </location>
</feature>
<keyword evidence="3" id="KW-1185">Reference proteome</keyword>
<comment type="caution">
    <text evidence="2">The sequence shown here is derived from an EMBL/GenBank/DDBJ whole genome shotgun (WGS) entry which is preliminary data.</text>
</comment>
<evidence type="ECO:0000256" key="1">
    <source>
        <dbReference type="SAM" id="SignalP"/>
    </source>
</evidence>
<name>A0ABS3Q3J1_9GAMM</name>
<protein>
    <submittedName>
        <fullName evidence="2">DUF3833 domain-containing protein</fullName>
    </submittedName>
</protein>
<dbReference type="Proteomes" id="UP000664835">
    <property type="component" value="Unassembled WGS sequence"/>
</dbReference>
<dbReference type="Pfam" id="PF12915">
    <property type="entry name" value="DUF3833"/>
    <property type="match status" value="1"/>
</dbReference>
<evidence type="ECO:0000313" key="2">
    <source>
        <dbReference type="EMBL" id="MBO1926892.1"/>
    </source>
</evidence>
<organism evidence="2 3">
    <name type="scientific">Thiomicrorhabdus marina</name>
    <dbReference type="NCBI Taxonomy" id="2818442"/>
    <lineage>
        <taxon>Bacteria</taxon>
        <taxon>Pseudomonadati</taxon>
        <taxon>Pseudomonadota</taxon>
        <taxon>Gammaproteobacteria</taxon>
        <taxon>Thiotrichales</taxon>
        <taxon>Piscirickettsiaceae</taxon>
        <taxon>Thiomicrorhabdus</taxon>
    </lineage>
</organism>